<accession>A0A8C4Q3G0</accession>
<dbReference type="PROSITE" id="PS50827">
    <property type="entry name" value="DDT"/>
    <property type="match status" value="1"/>
</dbReference>
<dbReference type="SMART" id="SM00571">
    <property type="entry name" value="DDT"/>
    <property type="match status" value="1"/>
</dbReference>
<dbReference type="SUPFAM" id="SSF47370">
    <property type="entry name" value="Bromodomain"/>
    <property type="match status" value="1"/>
</dbReference>
<feature type="domain" description="MBD" evidence="19">
    <location>
        <begin position="868"/>
        <end position="939"/>
    </location>
</feature>
<dbReference type="Proteomes" id="UP000694388">
    <property type="component" value="Unplaced"/>
</dbReference>
<sequence length="2595" mass="285004">MLPEMDSGEGVPTSSTLSPAFSSSSPSSSTSSGTSKLLSMPTADSACKLSSGSPFGFDTTSLFAQSMLRPSPSDQHFGLFPSVPSSAFGLHSGPGRSDFIGLGALGVSPGQLAMATAADWFRGSHSISSAVTAGLPLLSPALLGISPQLLASAAIASQGQDIASASLPHSNTTHYGHSAQHGINGSVKSGALGSLACMLPTPAMTHLASVGPSRPSNRGRERKKIAEQGKNRPLAATKPPTLEVIKEKVPQQADVVATSDSDSHSDSISGMSSHSELSDSESDSEDGDSDNDGTISRVDNQGQKERMKLLAQQRQDCKVKSPALRDENEQFRTRTSLGVSQNNCVVQTTPTIPGLKLQAKPSPSFGLSPQLYSQLQHSTVIQSASKLPSQDIQVPNKQPSVIQVPTPSGGSTGVVSTTLSRVKVLKSEALPSVGAQGALDLGSKANNFLRTSLEKTETPEILRTKKDQFHKDFPCVLKQQQTYRKVAAVDASPAVVSTVVENQKPRFTTPSSVNRPEKIVVTGVRPSLAPLSQQTSYSSTDERKASLIPTRAQQKVTCPPYSSMSSFLSHMLAKHPPNGNISSVIQQAPLALVKTKPQEAATATAGSMAATSLIDAKPQDLSTSRGQAAPAVASAITTATPSLPLCSSRIFPPSAHPPAKAAATPAIAYAKGRNGGPPEPGLCSAGPAGSLTDTNQGTALHLVKSTLPCITESKNRLVIDQTRQHFPAEATGSRLQATKSFNHSSDDSDDTDDEIEDDDEEEEEDGDESPSDSDSDTESENNGVEKASDIRGERTRRRTPPITSSSQPEHSIQSAVLMTPLGYHSYAAMQTSSCSLSTLVQGLPPGSALGHRSDSASRPDSAAKKRKVVDQRQLQNPLDHGWRRETRIRSVGGKLQGEVVYYSPCGRKHRQYPEVIKYLSRNRISNITRDNFSFSTKMRVGDFYETREGPQGLQWYRLLDDEIGVRIKGMEGRRGRPPNPERRVQEDQGPGKARRRKGRPANVERRVDTVRRVESLKLFKKLEAQAIARQAAELKLMQRLEKQARVQAAKQARKQQAIQVAEAKRKQKEQLKMLKQQEKMQRIEQQRKEREMRAQQIVEAKRRRKEQAANARVMEAERRAQEKELRRQHAVILKHQEMERHRLDMERERRRQELLLLKALEAQKKAEEKERLKQERVVEKQLNKERKQEMRRLELQIALEMKKPNEDLCLTEQKPLPELSRIPGLALPGPAFSDCLMVIEFMRSFGKVLGFDVTRDVPSLASLQEGLLSMGAPAGELLDLTARLLHSALKDPGLPPGFKERTVLGCRLRDLELNRKSVSEALRLFLEARGGLPVLARSLRTCDIQAHPPAQKAEALAFLCDELLCSRIITMEIDKTIDQISSLRRDKWIVEGKLRSLKAQHSRKTGRRLWDGRERRSGGSRIGTHVRKRKRRACDSDESPEEEEEESEAEQEEDEDEEIREDRMKQPKIDVMCEEVKDTSASVNEIEKQMEKLTKQQKLYRRKLFEASHCLRATSLGQDRYRRRYWMMPHCGGLFIEGMESAESSEEVKEEQERRKLASATISTMPKIKQEPESRNKNTNAQNGNCLSFVIREAAASPRDANKTELKDTSMHPVNIQYTQEKNGKECQRNLDGTNLFLQKPSMLSKFSELLEVAKMVPDTETAAQQLAANGATDISSGISNSHSPKQNELQSPTLSNKMEASPLPVTCGSKVLFSADQLLKKLSTQTKAPMHGANGAVGDDASSQFPQIVSSQIPCSTIASGELLSMTTVPSTIPINPFQLPASSALAALQLKSGLPLLGLPLGGWPAGLLSPGLPFSGPLLSLTLGLPSSTMQPVLVTTRPPVSSTVKSPPSGGTIPKTAPGNLSEMQKQSDEPQPKPIPEELRTGWWRVADPETLRALLKALHPRGVREKVLQKQLQKHMDFACQACARAKDVFPVGKNEKAEQATAISREVVEQWSLKQQARQIDMSVLHMVEELEARVASASLQVKGWRCPEKVSCKLDITFSNQDNANKAKEAHQNRPENHNGGSRCDRLEEKVAEEEKRLPNDERITEKIPQNERISQGDMVTVRTMADSYNRSADRLKNGQETHWKDEEQDVDDAHIHKSAQPLEQAVRRLALLERHIERRYLRSPLSTTIQIQLRDVGTVTVPAPAPGENCDGERVEDEIAPGLKEWRRVLQAAQNAAQVALCLEQLDKSIAWEKSIMKVFCQICRKGDNEELLLLCDGCDRGCHTYCHRPKLTAIPEGDWYCPACISRVTSPQRPPSATNSPEKLPAVPSPAPSPKAPASASSHSHSPSCSRVRASPNTDNSISAITKRSPRVTGTPPKVPKAKTNRSRKSTDSKKKKMGSSQGQKLVLGKLAIQRDDQDSPTPSHQKGGREMRKRRLRDDDLEAALLLSLRESLDNKGRTPSPPITTTVADMNTGTKATTNLSPTSLPCQTTHSLGPTSLPTQSTTPIQTLAPTPAPSPGPSHSPSHSPARKGRTTSEGNPDLTPCRAIMGELEAHTDAWPFLQPVNSKLVPGYRTVIRRPMDFATMRGKLETGQYNFRESFSSDTRLVFKNCERFNEDESEVGRAGHSMSRFFESRWVQLCSGS</sequence>
<name>A0A8C4Q3G0_EPTBU</name>
<dbReference type="Pfam" id="PF00628">
    <property type="entry name" value="PHD"/>
    <property type="match status" value="1"/>
</dbReference>
<dbReference type="FunFam" id="3.30.890.10:FF:000002">
    <property type="entry name" value="Bromodomain adjacent to zinc finger domain protein 2B"/>
    <property type="match status" value="1"/>
</dbReference>
<dbReference type="CDD" id="cd01397">
    <property type="entry name" value="HAT_MBD"/>
    <property type="match status" value="1"/>
</dbReference>
<evidence type="ECO:0000256" key="6">
    <source>
        <dbReference type="ARBA" id="ARBA00023015"/>
    </source>
</evidence>
<feature type="compositionally biased region" description="Low complexity" evidence="15">
    <location>
        <begin position="12"/>
        <end position="39"/>
    </location>
</feature>
<dbReference type="Pfam" id="PF15612">
    <property type="entry name" value="WHIM1"/>
    <property type="match status" value="1"/>
</dbReference>
<dbReference type="OMA" id="KLGHECI"/>
<keyword evidence="4 13" id="KW-0863">Zinc-finger</keyword>
<dbReference type="Pfam" id="PF15613">
    <property type="entry name" value="WSD"/>
    <property type="match status" value="2"/>
</dbReference>
<evidence type="ECO:0000256" key="7">
    <source>
        <dbReference type="ARBA" id="ARBA00023054"/>
    </source>
</evidence>
<feature type="compositionally biased region" description="Polar residues" evidence="15">
    <location>
        <begin position="2415"/>
        <end position="2461"/>
    </location>
</feature>
<feature type="compositionally biased region" description="Low complexity" evidence="15">
    <location>
        <begin position="1842"/>
        <end position="1856"/>
    </location>
</feature>
<feature type="compositionally biased region" description="Basic and acidic residues" evidence="15">
    <location>
        <begin position="851"/>
        <end position="863"/>
    </location>
</feature>
<dbReference type="SMART" id="SM00297">
    <property type="entry name" value="BROMO"/>
    <property type="match status" value="1"/>
</dbReference>
<dbReference type="InterPro" id="IPR001739">
    <property type="entry name" value="Methyl_CpG_DNA-bd"/>
</dbReference>
<dbReference type="InterPro" id="IPR037374">
    <property type="entry name" value="BAZ2A/B_Bromo"/>
</dbReference>
<dbReference type="FunFam" id="3.30.40.10:FF:000199">
    <property type="entry name" value="Bromodomain adjacent to zinc finger domain 2B"/>
    <property type="match status" value="1"/>
</dbReference>
<reference evidence="20" key="2">
    <citation type="submission" date="2025-09" db="UniProtKB">
        <authorList>
            <consortium name="Ensembl"/>
        </authorList>
    </citation>
    <scope>IDENTIFICATION</scope>
</reference>
<dbReference type="InterPro" id="IPR001487">
    <property type="entry name" value="Bromodomain"/>
</dbReference>
<evidence type="ECO:0000256" key="14">
    <source>
        <dbReference type="SAM" id="Coils"/>
    </source>
</evidence>
<dbReference type="Pfam" id="PF00439">
    <property type="entry name" value="Bromodomain"/>
    <property type="match status" value="1"/>
</dbReference>
<feature type="compositionally biased region" description="Basic and acidic residues" evidence="15">
    <location>
        <begin position="1870"/>
        <end position="1881"/>
    </location>
</feature>
<feature type="compositionally biased region" description="Acidic residues" evidence="15">
    <location>
        <begin position="278"/>
        <end position="291"/>
    </location>
</feature>
<evidence type="ECO:0000256" key="13">
    <source>
        <dbReference type="PROSITE-ProRule" id="PRU00146"/>
    </source>
</evidence>
<dbReference type="GO" id="GO:0000785">
    <property type="term" value="C:chromatin"/>
    <property type="evidence" value="ECO:0007669"/>
    <property type="project" value="TreeGrafter"/>
</dbReference>
<feature type="domain" description="PHD-type" evidence="17">
    <location>
        <begin position="2207"/>
        <end position="2257"/>
    </location>
</feature>
<evidence type="ECO:0000256" key="5">
    <source>
        <dbReference type="ARBA" id="ARBA00022833"/>
    </source>
</evidence>
<reference evidence="20" key="1">
    <citation type="submission" date="2025-08" db="UniProtKB">
        <authorList>
            <consortium name="Ensembl"/>
        </authorList>
    </citation>
    <scope>IDENTIFICATION</scope>
</reference>
<dbReference type="InterPro" id="IPR013083">
    <property type="entry name" value="Znf_RING/FYVE/PHD"/>
</dbReference>
<feature type="region of interest" description="Disordered" evidence="15">
    <location>
        <begin position="969"/>
        <end position="1003"/>
    </location>
</feature>
<feature type="compositionally biased region" description="Basic residues" evidence="15">
    <location>
        <begin position="2330"/>
        <end position="2348"/>
    </location>
</feature>
<dbReference type="GO" id="GO:0005634">
    <property type="term" value="C:nucleus"/>
    <property type="evidence" value="ECO:0007669"/>
    <property type="project" value="UniProtKB-SubCell"/>
</dbReference>
<protein>
    <recommendedName>
        <fullName evidence="22">Bromodomain adjacent to zinc finger domain protein 2B</fullName>
    </recommendedName>
</protein>
<evidence type="ECO:0000313" key="21">
    <source>
        <dbReference type="Proteomes" id="UP000694388"/>
    </source>
</evidence>
<feature type="region of interest" description="Disordered" evidence="15">
    <location>
        <begin position="2012"/>
        <end position="2046"/>
    </location>
</feature>
<feature type="region of interest" description="Disordered" evidence="15">
    <location>
        <begin position="206"/>
        <end position="303"/>
    </location>
</feature>
<dbReference type="PANTHER" id="PTHR45915">
    <property type="entry name" value="TRANSCRIPTION INTERMEDIARY FACTOR"/>
    <property type="match status" value="1"/>
</dbReference>
<dbReference type="InterPro" id="IPR019787">
    <property type="entry name" value="Znf_PHD-finger"/>
</dbReference>
<dbReference type="Ensembl" id="ENSEBUT00000009983.1">
    <property type="protein sequence ID" value="ENSEBUP00000009459.1"/>
    <property type="gene ID" value="ENSEBUG00000006086.1"/>
</dbReference>
<evidence type="ECO:0000256" key="8">
    <source>
        <dbReference type="ARBA" id="ARBA00023117"/>
    </source>
</evidence>
<evidence type="ECO:0008006" key="22">
    <source>
        <dbReference type="Google" id="ProtNLM"/>
    </source>
</evidence>
<feature type="region of interest" description="Disordered" evidence="15">
    <location>
        <begin position="845"/>
        <end position="871"/>
    </location>
</feature>
<dbReference type="CDD" id="cd05503">
    <property type="entry name" value="Bromo_BAZ2A_B_like"/>
    <property type="match status" value="1"/>
</dbReference>
<dbReference type="InterPro" id="IPR018501">
    <property type="entry name" value="DDT_dom"/>
</dbReference>
<comment type="subcellular location">
    <subcellularLocation>
        <location evidence="1">Nucleus</location>
    </subcellularLocation>
</comment>
<keyword evidence="10" id="KW-0804">Transcription</keyword>
<feature type="compositionally biased region" description="Acidic residues" evidence="15">
    <location>
        <begin position="747"/>
        <end position="779"/>
    </location>
</feature>
<organism evidence="20 21">
    <name type="scientific">Eptatretus burgeri</name>
    <name type="common">Inshore hagfish</name>
    <dbReference type="NCBI Taxonomy" id="7764"/>
    <lineage>
        <taxon>Eukaryota</taxon>
        <taxon>Metazoa</taxon>
        <taxon>Chordata</taxon>
        <taxon>Craniata</taxon>
        <taxon>Vertebrata</taxon>
        <taxon>Cyclostomata</taxon>
        <taxon>Myxini</taxon>
        <taxon>Myxiniformes</taxon>
        <taxon>Myxinidae</taxon>
        <taxon>Eptatretinae</taxon>
        <taxon>Eptatretus</taxon>
    </lineage>
</organism>
<evidence type="ECO:0000313" key="20">
    <source>
        <dbReference type="Ensembl" id="ENSEBUP00000009459.1"/>
    </source>
</evidence>
<feature type="compositionally biased region" description="Low complexity" evidence="15">
    <location>
        <begin position="2286"/>
        <end position="2300"/>
    </location>
</feature>
<feature type="coiled-coil region" evidence="14">
    <location>
        <begin position="1046"/>
        <end position="1203"/>
    </location>
</feature>
<feature type="domain" description="DDT" evidence="18">
    <location>
        <begin position="1229"/>
        <end position="1294"/>
    </location>
</feature>
<feature type="compositionally biased region" description="Acidic residues" evidence="15">
    <location>
        <begin position="1436"/>
        <end position="1459"/>
    </location>
</feature>
<keyword evidence="9" id="KW-0238">DNA-binding</keyword>
<feature type="region of interest" description="Disordered" evidence="15">
    <location>
        <begin position="728"/>
        <end position="812"/>
    </location>
</feature>
<dbReference type="GO" id="GO:0003677">
    <property type="term" value="F:DNA binding"/>
    <property type="evidence" value="ECO:0007669"/>
    <property type="project" value="UniProtKB-KW"/>
</dbReference>
<feature type="region of interest" description="Disordered" evidence="15">
    <location>
        <begin position="670"/>
        <end position="689"/>
    </location>
</feature>
<dbReference type="SUPFAM" id="SSF54171">
    <property type="entry name" value="DNA-binding domain"/>
    <property type="match status" value="1"/>
</dbReference>
<feature type="region of interest" description="Disordered" evidence="15">
    <location>
        <begin position="2260"/>
        <end position="2388"/>
    </location>
</feature>
<dbReference type="SMART" id="SM00391">
    <property type="entry name" value="MBD"/>
    <property type="match status" value="1"/>
</dbReference>
<dbReference type="Gene3D" id="1.20.920.10">
    <property type="entry name" value="Bromodomain-like"/>
    <property type="match status" value="1"/>
</dbReference>
<dbReference type="Pfam" id="PF02791">
    <property type="entry name" value="DDT"/>
    <property type="match status" value="1"/>
</dbReference>
<evidence type="ECO:0000256" key="1">
    <source>
        <dbReference type="ARBA" id="ARBA00004123"/>
    </source>
</evidence>
<evidence type="ECO:0000256" key="15">
    <source>
        <dbReference type="SAM" id="MobiDB-lite"/>
    </source>
</evidence>
<dbReference type="InterPro" id="IPR001965">
    <property type="entry name" value="Znf_PHD"/>
</dbReference>
<dbReference type="PROSITE" id="PS50014">
    <property type="entry name" value="BROMODOMAIN_2"/>
    <property type="match status" value="1"/>
</dbReference>
<dbReference type="CDD" id="cd15545">
    <property type="entry name" value="PHD_BAZ2A_like"/>
    <property type="match status" value="1"/>
</dbReference>
<dbReference type="SUPFAM" id="SSF57903">
    <property type="entry name" value="FYVE/PHD zinc finger"/>
    <property type="match status" value="1"/>
</dbReference>
<feature type="region of interest" description="Disordered" evidence="15">
    <location>
        <begin position="1"/>
        <end position="39"/>
    </location>
</feature>
<feature type="compositionally biased region" description="Polar residues" evidence="15">
    <location>
        <begin position="733"/>
        <end position="743"/>
    </location>
</feature>
<keyword evidence="21" id="KW-1185">Reference proteome</keyword>
<keyword evidence="3" id="KW-0479">Metal-binding</keyword>
<dbReference type="PRINTS" id="PR00503">
    <property type="entry name" value="BROMODOMAIN"/>
</dbReference>
<feature type="region of interest" description="Disordered" evidence="15">
    <location>
        <begin position="2403"/>
        <end position="2494"/>
    </location>
</feature>
<dbReference type="GeneTree" id="ENSGT00940000155359"/>
<keyword evidence="11" id="KW-0539">Nucleus</keyword>
<dbReference type="PROSITE" id="PS00633">
    <property type="entry name" value="BROMODOMAIN_1"/>
    <property type="match status" value="1"/>
</dbReference>
<dbReference type="InterPro" id="IPR028941">
    <property type="entry name" value="WHIM2_dom"/>
</dbReference>
<feature type="domain" description="Bromo" evidence="16">
    <location>
        <begin position="2504"/>
        <end position="2574"/>
    </location>
</feature>
<dbReference type="PROSITE" id="PS50982">
    <property type="entry name" value="MBD"/>
    <property type="match status" value="1"/>
</dbReference>
<dbReference type="PANTHER" id="PTHR45915:SF2">
    <property type="entry name" value="TOUTATIS, ISOFORM E"/>
    <property type="match status" value="1"/>
</dbReference>
<feature type="compositionally biased region" description="Basic and acidic residues" evidence="15">
    <location>
        <begin position="1408"/>
        <end position="1417"/>
    </location>
</feature>
<dbReference type="Pfam" id="PF01429">
    <property type="entry name" value="MBD"/>
    <property type="match status" value="1"/>
</dbReference>
<keyword evidence="7 14" id="KW-0175">Coiled coil</keyword>
<proteinExistence type="inferred from homology"/>
<evidence type="ECO:0000259" key="18">
    <source>
        <dbReference type="PROSITE" id="PS50827"/>
    </source>
</evidence>
<keyword evidence="5" id="KW-0862">Zinc</keyword>
<feature type="compositionally biased region" description="Polar residues" evidence="15">
    <location>
        <begin position="2305"/>
        <end position="2316"/>
    </location>
</feature>
<evidence type="ECO:0000256" key="4">
    <source>
        <dbReference type="ARBA" id="ARBA00022771"/>
    </source>
</evidence>
<dbReference type="SMART" id="SM00249">
    <property type="entry name" value="PHD"/>
    <property type="match status" value="1"/>
</dbReference>
<dbReference type="InterPro" id="IPR011011">
    <property type="entry name" value="Znf_FYVE_PHD"/>
</dbReference>
<evidence type="ECO:0000259" key="17">
    <source>
        <dbReference type="PROSITE" id="PS50016"/>
    </source>
</evidence>
<dbReference type="Gene3D" id="3.30.890.10">
    <property type="entry name" value="Methyl-cpg-binding Protein 2, Chain A"/>
    <property type="match status" value="1"/>
</dbReference>
<dbReference type="Gene3D" id="3.30.40.10">
    <property type="entry name" value="Zinc/RING finger domain, C3HC4 (zinc finger)"/>
    <property type="match status" value="1"/>
</dbReference>
<feature type="compositionally biased region" description="Polar residues" evidence="15">
    <location>
        <begin position="2260"/>
        <end position="2271"/>
    </location>
</feature>
<comment type="similarity">
    <text evidence="2">Belongs to the WAL family.</text>
</comment>
<evidence type="ECO:0000256" key="3">
    <source>
        <dbReference type="ARBA" id="ARBA00022723"/>
    </source>
</evidence>
<feature type="compositionally biased region" description="Basic and acidic residues" evidence="15">
    <location>
        <begin position="969"/>
        <end position="986"/>
    </location>
</feature>
<dbReference type="InterPro" id="IPR018359">
    <property type="entry name" value="Bromodomain_CS"/>
</dbReference>
<evidence type="ECO:0000256" key="10">
    <source>
        <dbReference type="ARBA" id="ARBA00023163"/>
    </source>
</evidence>
<evidence type="ECO:0000259" key="19">
    <source>
        <dbReference type="PROSITE" id="PS50982"/>
    </source>
</evidence>
<evidence type="ECO:0000256" key="12">
    <source>
        <dbReference type="PROSITE-ProRule" id="PRU00035"/>
    </source>
</evidence>
<feature type="region of interest" description="Disordered" evidence="15">
    <location>
        <begin position="1405"/>
        <end position="1470"/>
    </location>
</feature>
<feature type="compositionally biased region" description="Low complexity" evidence="15">
    <location>
        <begin position="266"/>
        <end position="275"/>
    </location>
</feature>
<keyword evidence="8 12" id="KW-0103">Bromodomain</keyword>
<dbReference type="PROSITE" id="PS50016">
    <property type="entry name" value="ZF_PHD_2"/>
    <property type="match status" value="1"/>
</dbReference>
<evidence type="ECO:0000256" key="11">
    <source>
        <dbReference type="ARBA" id="ARBA00023242"/>
    </source>
</evidence>
<dbReference type="GO" id="GO:0008270">
    <property type="term" value="F:zinc ion binding"/>
    <property type="evidence" value="ECO:0007669"/>
    <property type="project" value="UniProtKB-KW"/>
</dbReference>
<feature type="region of interest" description="Disordered" evidence="15">
    <location>
        <begin position="1545"/>
        <end position="1583"/>
    </location>
</feature>
<evidence type="ECO:0000256" key="9">
    <source>
        <dbReference type="ARBA" id="ARBA00023125"/>
    </source>
</evidence>
<evidence type="ECO:0000256" key="2">
    <source>
        <dbReference type="ARBA" id="ARBA00007444"/>
    </source>
</evidence>
<evidence type="ECO:0000259" key="16">
    <source>
        <dbReference type="PROSITE" id="PS50014"/>
    </source>
</evidence>
<dbReference type="InterPro" id="IPR016177">
    <property type="entry name" value="DNA-bd_dom_sf"/>
</dbReference>
<feature type="compositionally biased region" description="Basic and acidic residues" evidence="15">
    <location>
        <begin position="2013"/>
        <end position="2046"/>
    </location>
</feature>
<dbReference type="InterPro" id="IPR036427">
    <property type="entry name" value="Bromodomain-like_sf"/>
</dbReference>
<keyword evidence="6" id="KW-0805">Transcription regulation</keyword>
<feature type="region of interest" description="Disordered" evidence="15">
    <location>
        <begin position="1842"/>
        <end position="1881"/>
    </location>
</feature>
<dbReference type="InterPro" id="IPR028942">
    <property type="entry name" value="WHIM1_dom"/>
</dbReference>